<proteinExistence type="inferred from homology"/>
<evidence type="ECO:0000256" key="2">
    <source>
        <dbReference type="HAMAP-Rule" id="MF_00984"/>
    </source>
</evidence>
<comment type="subunit">
    <text evidence="2">Homotetramer.</text>
</comment>
<comment type="caution">
    <text evidence="2">Lacks conserved residue(s) required for the propagation of feature annotation.</text>
</comment>
<organism evidence="5 6">
    <name type="scientific">Candidatus Falkowbacteria bacterium CG10_big_fil_rev_8_21_14_0_10_43_10</name>
    <dbReference type="NCBI Taxonomy" id="1974567"/>
    <lineage>
        <taxon>Bacteria</taxon>
        <taxon>Candidatus Falkowiibacteriota</taxon>
    </lineage>
</organism>
<feature type="compositionally biased region" description="Polar residues" evidence="4">
    <location>
        <begin position="138"/>
        <end position="153"/>
    </location>
</feature>
<gene>
    <name evidence="5" type="ORF">COT99_01575</name>
</gene>
<keyword evidence="1 2" id="KW-0238">DNA-binding</keyword>
<dbReference type="InterPro" id="IPR012340">
    <property type="entry name" value="NA-bd_OB-fold"/>
</dbReference>
<dbReference type="GO" id="GO:0003697">
    <property type="term" value="F:single-stranded DNA binding"/>
    <property type="evidence" value="ECO:0007669"/>
    <property type="project" value="UniProtKB-UniRule"/>
</dbReference>
<dbReference type="Gene3D" id="2.40.50.140">
    <property type="entry name" value="Nucleic acid-binding proteins"/>
    <property type="match status" value="1"/>
</dbReference>
<protein>
    <recommendedName>
        <fullName evidence="2 3">Single-stranded DNA-binding protein</fullName>
        <shortName evidence="2">SSB</shortName>
    </recommendedName>
</protein>
<dbReference type="PANTHER" id="PTHR10302:SF27">
    <property type="entry name" value="SINGLE-STRANDED DNA-BINDING PROTEIN"/>
    <property type="match status" value="1"/>
</dbReference>
<dbReference type="PROSITE" id="PS50935">
    <property type="entry name" value="SSB"/>
    <property type="match status" value="1"/>
</dbReference>
<dbReference type="Proteomes" id="UP000228626">
    <property type="component" value="Unassembled WGS sequence"/>
</dbReference>
<evidence type="ECO:0000256" key="4">
    <source>
        <dbReference type="SAM" id="MobiDB-lite"/>
    </source>
</evidence>
<sequence>MNLNKAMIIGNLTRDPEVRTTPAGQTVASFAVATNMVWTDSSGQKQEKVEFHNIVAWRKLADICGAYLKKGRQVYIEGRLQTRDWVGQDGVKRYRTEIIAENMIMLGSAGAAFHAPAPAAPARPVSNIEEIPTIDSEVPSNVMSSSGENFSRSNEADNEEEVRVDSIPF</sequence>
<dbReference type="GO" id="GO:0009295">
    <property type="term" value="C:nucleoid"/>
    <property type="evidence" value="ECO:0007669"/>
    <property type="project" value="TreeGrafter"/>
</dbReference>
<comment type="caution">
    <text evidence="5">The sequence shown here is derived from an EMBL/GenBank/DDBJ whole genome shotgun (WGS) entry which is preliminary data.</text>
</comment>
<dbReference type="HAMAP" id="MF_00984">
    <property type="entry name" value="SSB"/>
    <property type="match status" value="1"/>
</dbReference>
<dbReference type="EMBL" id="PFAR01000019">
    <property type="protein sequence ID" value="PIR93286.1"/>
    <property type="molecule type" value="Genomic_DNA"/>
</dbReference>
<evidence type="ECO:0000313" key="5">
    <source>
        <dbReference type="EMBL" id="PIR93286.1"/>
    </source>
</evidence>
<name>A0A2H0V2H3_9BACT</name>
<evidence type="ECO:0000256" key="3">
    <source>
        <dbReference type="RuleBase" id="RU000524"/>
    </source>
</evidence>
<reference evidence="6" key="1">
    <citation type="submission" date="2017-09" db="EMBL/GenBank/DDBJ databases">
        <title>Depth-based differentiation of microbial function through sediment-hosted aquifers and enrichment of novel symbionts in the deep terrestrial subsurface.</title>
        <authorList>
            <person name="Probst A.J."/>
            <person name="Ladd B."/>
            <person name="Jarett J.K."/>
            <person name="Geller-Mcgrath D.E."/>
            <person name="Sieber C.M.K."/>
            <person name="Emerson J.B."/>
            <person name="Anantharaman K."/>
            <person name="Thomas B.C."/>
            <person name="Malmstrom R."/>
            <person name="Stieglmeier M."/>
            <person name="Klingl A."/>
            <person name="Woyke T."/>
            <person name="Ryan C.M."/>
            <person name="Banfield J.F."/>
        </authorList>
    </citation>
    <scope>NUCLEOTIDE SEQUENCE [LARGE SCALE GENOMIC DNA]</scope>
</reference>
<evidence type="ECO:0000313" key="6">
    <source>
        <dbReference type="Proteomes" id="UP000228626"/>
    </source>
</evidence>
<dbReference type="SUPFAM" id="SSF50249">
    <property type="entry name" value="Nucleic acid-binding proteins"/>
    <property type="match status" value="1"/>
</dbReference>
<dbReference type="InterPro" id="IPR011344">
    <property type="entry name" value="ssDNA-bd"/>
</dbReference>
<accession>A0A2H0V2H3</accession>
<dbReference type="GO" id="GO:0006260">
    <property type="term" value="P:DNA replication"/>
    <property type="evidence" value="ECO:0007669"/>
    <property type="project" value="InterPro"/>
</dbReference>
<dbReference type="PANTHER" id="PTHR10302">
    <property type="entry name" value="SINGLE-STRANDED DNA-BINDING PROTEIN"/>
    <property type="match status" value="1"/>
</dbReference>
<feature type="region of interest" description="Disordered" evidence="4">
    <location>
        <begin position="133"/>
        <end position="169"/>
    </location>
</feature>
<evidence type="ECO:0000256" key="1">
    <source>
        <dbReference type="ARBA" id="ARBA00023125"/>
    </source>
</evidence>
<dbReference type="Pfam" id="PF00436">
    <property type="entry name" value="SSB"/>
    <property type="match status" value="1"/>
</dbReference>
<dbReference type="CDD" id="cd04496">
    <property type="entry name" value="SSB_OBF"/>
    <property type="match status" value="1"/>
</dbReference>
<dbReference type="AlphaFoldDB" id="A0A2H0V2H3"/>
<dbReference type="InterPro" id="IPR000424">
    <property type="entry name" value="Primosome_PriB/ssb"/>
</dbReference>
<dbReference type="NCBIfam" id="TIGR00621">
    <property type="entry name" value="ssb"/>
    <property type="match status" value="1"/>
</dbReference>